<protein>
    <submittedName>
        <fullName evidence="1">Uncharacterized protein</fullName>
    </submittedName>
</protein>
<reference evidence="1 2" key="1">
    <citation type="journal article" date="2018" name="Sci. Rep.">
        <title>Genomic signatures of local adaptation to the degree of environmental predictability in rotifers.</title>
        <authorList>
            <person name="Franch-Gras L."/>
            <person name="Hahn C."/>
            <person name="Garcia-Roger E.M."/>
            <person name="Carmona M.J."/>
            <person name="Serra M."/>
            <person name="Gomez A."/>
        </authorList>
    </citation>
    <scope>NUCLEOTIDE SEQUENCE [LARGE SCALE GENOMIC DNA]</scope>
    <source>
        <strain evidence="1">HYR1</strain>
    </source>
</reference>
<dbReference type="AlphaFoldDB" id="A0A3M7RWL0"/>
<comment type="caution">
    <text evidence="1">The sequence shown here is derived from an EMBL/GenBank/DDBJ whole genome shotgun (WGS) entry which is preliminary data.</text>
</comment>
<dbReference type="EMBL" id="REGN01002505">
    <property type="protein sequence ID" value="RNA27697.1"/>
    <property type="molecule type" value="Genomic_DNA"/>
</dbReference>
<sequence length="78" mass="9199">MSHCRDLSCFLTSWSQASLTRNLLTRLENKNNGISKFIQLPQYIFMKSHYAGNNLFNIYYIGDLITVFYEKLLAERKD</sequence>
<organism evidence="1 2">
    <name type="scientific">Brachionus plicatilis</name>
    <name type="common">Marine rotifer</name>
    <name type="synonym">Brachionus muelleri</name>
    <dbReference type="NCBI Taxonomy" id="10195"/>
    <lineage>
        <taxon>Eukaryota</taxon>
        <taxon>Metazoa</taxon>
        <taxon>Spiralia</taxon>
        <taxon>Gnathifera</taxon>
        <taxon>Rotifera</taxon>
        <taxon>Eurotatoria</taxon>
        <taxon>Monogononta</taxon>
        <taxon>Pseudotrocha</taxon>
        <taxon>Ploima</taxon>
        <taxon>Brachionidae</taxon>
        <taxon>Brachionus</taxon>
    </lineage>
</organism>
<evidence type="ECO:0000313" key="2">
    <source>
        <dbReference type="Proteomes" id="UP000276133"/>
    </source>
</evidence>
<accession>A0A3M7RWL0</accession>
<keyword evidence="2" id="KW-1185">Reference proteome</keyword>
<evidence type="ECO:0000313" key="1">
    <source>
        <dbReference type="EMBL" id="RNA27697.1"/>
    </source>
</evidence>
<proteinExistence type="predicted"/>
<dbReference type="Proteomes" id="UP000276133">
    <property type="component" value="Unassembled WGS sequence"/>
</dbReference>
<gene>
    <name evidence="1" type="ORF">BpHYR1_027436</name>
</gene>
<name>A0A3M7RWL0_BRAPC</name>